<gene>
    <name evidence="2" type="ORF">M422DRAFT_66434</name>
</gene>
<dbReference type="HOGENOM" id="CLU_1355420_0_0_1"/>
<sequence length="202" mass="21932">MSALAGLLKTLLGALTEGGGSVLIALPITATVTEVFCEYFHPNRSLTISSPLKVNYHVVIAEDMTASSILNTLTFAGFGQASYFGFIYCRIPSHYTSLATIIAASRIAMATYTSVSTADPVVSGKAHHYYKNILTALVQWYYSYDLSAISHTDLLNLYSFYALRVWSSLQLSSKQPKSISLPRYCPAKPDSVSYGPCCTGPD</sequence>
<keyword evidence="1" id="KW-0732">Signal</keyword>
<protein>
    <submittedName>
        <fullName evidence="2">Uncharacterized protein</fullName>
    </submittedName>
</protein>
<dbReference type="EMBL" id="KN837100">
    <property type="protein sequence ID" value="KIJ47852.1"/>
    <property type="molecule type" value="Genomic_DNA"/>
</dbReference>
<dbReference type="Proteomes" id="UP000054279">
    <property type="component" value="Unassembled WGS sequence"/>
</dbReference>
<keyword evidence="3" id="KW-1185">Reference proteome</keyword>
<organism evidence="2 3">
    <name type="scientific">Sphaerobolus stellatus (strain SS14)</name>
    <dbReference type="NCBI Taxonomy" id="990650"/>
    <lineage>
        <taxon>Eukaryota</taxon>
        <taxon>Fungi</taxon>
        <taxon>Dikarya</taxon>
        <taxon>Basidiomycota</taxon>
        <taxon>Agaricomycotina</taxon>
        <taxon>Agaricomycetes</taxon>
        <taxon>Phallomycetidae</taxon>
        <taxon>Geastrales</taxon>
        <taxon>Sphaerobolaceae</taxon>
        <taxon>Sphaerobolus</taxon>
    </lineage>
</organism>
<evidence type="ECO:0000256" key="1">
    <source>
        <dbReference type="SAM" id="SignalP"/>
    </source>
</evidence>
<accession>A0A0C9VVV6</accession>
<feature type="signal peptide" evidence="1">
    <location>
        <begin position="1"/>
        <end position="18"/>
    </location>
</feature>
<proteinExistence type="predicted"/>
<evidence type="ECO:0000313" key="2">
    <source>
        <dbReference type="EMBL" id="KIJ47852.1"/>
    </source>
</evidence>
<feature type="chain" id="PRO_5002215480" evidence="1">
    <location>
        <begin position="19"/>
        <end position="202"/>
    </location>
</feature>
<dbReference type="AlphaFoldDB" id="A0A0C9VVV6"/>
<evidence type="ECO:0000313" key="3">
    <source>
        <dbReference type="Proteomes" id="UP000054279"/>
    </source>
</evidence>
<reference evidence="2 3" key="1">
    <citation type="submission" date="2014-06" db="EMBL/GenBank/DDBJ databases">
        <title>Evolutionary Origins and Diversification of the Mycorrhizal Mutualists.</title>
        <authorList>
            <consortium name="DOE Joint Genome Institute"/>
            <consortium name="Mycorrhizal Genomics Consortium"/>
            <person name="Kohler A."/>
            <person name="Kuo A."/>
            <person name="Nagy L.G."/>
            <person name="Floudas D."/>
            <person name="Copeland A."/>
            <person name="Barry K.W."/>
            <person name="Cichocki N."/>
            <person name="Veneault-Fourrey C."/>
            <person name="LaButti K."/>
            <person name="Lindquist E.A."/>
            <person name="Lipzen A."/>
            <person name="Lundell T."/>
            <person name="Morin E."/>
            <person name="Murat C."/>
            <person name="Riley R."/>
            <person name="Ohm R."/>
            <person name="Sun H."/>
            <person name="Tunlid A."/>
            <person name="Henrissat B."/>
            <person name="Grigoriev I.V."/>
            <person name="Hibbett D.S."/>
            <person name="Martin F."/>
        </authorList>
    </citation>
    <scope>NUCLEOTIDE SEQUENCE [LARGE SCALE GENOMIC DNA]</scope>
    <source>
        <strain evidence="2 3">SS14</strain>
    </source>
</reference>
<name>A0A0C9VVV6_SPHS4</name>